<dbReference type="GO" id="GO:0035251">
    <property type="term" value="F:UDP-glucosyltransferase activity"/>
    <property type="evidence" value="ECO:0007669"/>
    <property type="project" value="InterPro"/>
</dbReference>
<dbReference type="SUPFAM" id="SSF53756">
    <property type="entry name" value="UDP-Glycosyltransferase/glycogen phosphorylase"/>
    <property type="match status" value="1"/>
</dbReference>
<comment type="caution">
    <text evidence="3">The sequence shown here is derived from an EMBL/GenBank/DDBJ whole genome shotgun (WGS) entry which is preliminary data.</text>
</comment>
<name>A0A835LGE8_9MAGN</name>
<comment type="similarity">
    <text evidence="1">Belongs to the UDP-glycosyltransferase family.</text>
</comment>
<dbReference type="Pfam" id="PF00201">
    <property type="entry name" value="UDPGT"/>
    <property type="match status" value="1"/>
</dbReference>
<dbReference type="AlphaFoldDB" id="A0A835LGE8"/>
<dbReference type="InterPro" id="IPR050481">
    <property type="entry name" value="UDP-glycosyltransf_plant"/>
</dbReference>
<accession>A0A835LGE8</accession>
<dbReference type="EMBL" id="JADFTS010000008">
    <property type="protein sequence ID" value="KAF9591517.1"/>
    <property type="molecule type" value="Genomic_DNA"/>
</dbReference>
<evidence type="ECO:0000256" key="1">
    <source>
        <dbReference type="ARBA" id="ARBA00009995"/>
    </source>
</evidence>
<gene>
    <name evidence="3" type="ORF">IFM89_004571</name>
</gene>
<evidence type="ECO:0000313" key="4">
    <source>
        <dbReference type="Proteomes" id="UP000631114"/>
    </source>
</evidence>
<evidence type="ECO:0000256" key="2">
    <source>
        <dbReference type="ARBA" id="ARBA00022679"/>
    </source>
</evidence>
<reference evidence="3 4" key="1">
    <citation type="submission" date="2020-10" db="EMBL/GenBank/DDBJ databases">
        <title>The Coptis chinensis genome and diversification of protoberbering-type alkaloids.</title>
        <authorList>
            <person name="Wang B."/>
            <person name="Shu S."/>
            <person name="Song C."/>
            <person name="Liu Y."/>
        </authorList>
    </citation>
    <scope>NUCLEOTIDE SEQUENCE [LARGE SCALE GENOMIC DNA]</scope>
    <source>
        <strain evidence="3">HL-2020</strain>
        <tissue evidence="3">Leaf</tissue>
    </source>
</reference>
<keyword evidence="2" id="KW-0808">Transferase</keyword>
<dbReference type="PANTHER" id="PTHR48049:SF91">
    <property type="entry name" value="UDP-GLYCOSYLTRANSFERASE 79B7-RELATED"/>
    <property type="match status" value="1"/>
</dbReference>
<dbReference type="OrthoDB" id="5835829at2759"/>
<sequence length="159" mass="17996">MRQPVENHSNINIMFGAKSAEHTVQHTEYLDSVSVPHCLWALNGCIGISVLQGDKDATLDETNDYINYFQLQAKEALPERFKDRIGERGEVHVDWVQEELILSHPLVGCFVSHCGFVSMWESLVNTCQIILVPHAGDQFVNAKFMTRELKVVVDVDGRE</sequence>
<dbReference type="Gene3D" id="3.40.50.2000">
    <property type="entry name" value="Glycogen Phosphorylase B"/>
    <property type="match status" value="1"/>
</dbReference>
<dbReference type="PANTHER" id="PTHR48049">
    <property type="entry name" value="GLYCOSYLTRANSFERASE"/>
    <property type="match status" value="1"/>
</dbReference>
<proteinExistence type="inferred from homology"/>
<dbReference type="InterPro" id="IPR002213">
    <property type="entry name" value="UDP_glucos_trans"/>
</dbReference>
<evidence type="ECO:0000313" key="3">
    <source>
        <dbReference type="EMBL" id="KAF9591517.1"/>
    </source>
</evidence>
<dbReference type="Proteomes" id="UP000631114">
    <property type="component" value="Unassembled WGS sequence"/>
</dbReference>
<organism evidence="3 4">
    <name type="scientific">Coptis chinensis</name>
    <dbReference type="NCBI Taxonomy" id="261450"/>
    <lineage>
        <taxon>Eukaryota</taxon>
        <taxon>Viridiplantae</taxon>
        <taxon>Streptophyta</taxon>
        <taxon>Embryophyta</taxon>
        <taxon>Tracheophyta</taxon>
        <taxon>Spermatophyta</taxon>
        <taxon>Magnoliopsida</taxon>
        <taxon>Ranunculales</taxon>
        <taxon>Ranunculaceae</taxon>
        <taxon>Coptidoideae</taxon>
        <taxon>Coptis</taxon>
    </lineage>
</organism>
<protein>
    <submittedName>
        <fullName evidence="3">Uncharacterized protein</fullName>
    </submittedName>
</protein>
<keyword evidence="4" id="KW-1185">Reference proteome</keyword>